<evidence type="ECO:0000313" key="3">
    <source>
        <dbReference type="Proteomes" id="UP001202328"/>
    </source>
</evidence>
<comment type="caution">
    <text evidence="2">The sequence shown here is derived from an EMBL/GenBank/DDBJ whole genome shotgun (WGS) entry which is preliminary data.</text>
</comment>
<protein>
    <submittedName>
        <fullName evidence="2">Uncharacterized protein</fullName>
    </submittedName>
</protein>
<dbReference type="Proteomes" id="UP001202328">
    <property type="component" value="Unassembled WGS sequence"/>
</dbReference>
<keyword evidence="3" id="KW-1185">Reference proteome</keyword>
<evidence type="ECO:0000313" key="2">
    <source>
        <dbReference type="EMBL" id="KAI3952259.1"/>
    </source>
</evidence>
<dbReference type="AlphaFoldDB" id="A0AAD4XV92"/>
<proteinExistence type="predicted"/>
<dbReference type="EMBL" id="JAJJMB010002292">
    <property type="protein sequence ID" value="KAI3952259.1"/>
    <property type="molecule type" value="Genomic_DNA"/>
</dbReference>
<accession>A0AAD4XV92</accession>
<evidence type="ECO:0000256" key="1">
    <source>
        <dbReference type="SAM" id="MobiDB-lite"/>
    </source>
</evidence>
<feature type="non-terminal residue" evidence="2">
    <location>
        <position position="1"/>
    </location>
</feature>
<sequence>VSEVIHMVAEVFVPRCTRKAAGEMRCSSTGIKTSDEQGLNFSLKEDAEICDDVPTGEDDDVDICDDVPTGEDDEYDMDDPDVIYVMSRMVPIKFDDEEFD</sequence>
<name>A0AAD4XV92_9MAGN</name>
<gene>
    <name evidence="2" type="ORF">MKW98_005954</name>
</gene>
<reference evidence="2" key="1">
    <citation type="submission" date="2022-04" db="EMBL/GenBank/DDBJ databases">
        <title>A functionally conserved STORR gene fusion in Papaver species that diverged 16.8 million years ago.</title>
        <authorList>
            <person name="Catania T."/>
        </authorList>
    </citation>
    <scope>NUCLEOTIDE SEQUENCE</scope>
    <source>
        <strain evidence="2">S-188037</strain>
    </source>
</reference>
<organism evidence="2 3">
    <name type="scientific">Papaver atlanticum</name>
    <dbReference type="NCBI Taxonomy" id="357466"/>
    <lineage>
        <taxon>Eukaryota</taxon>
        <taxon>Viridiplantae</taxon>
        <taxon>Streptophyta</taxon>
        <taxon>Embryophyta</taxon>
        <taxon>Tracheophyta</taxon>
        <taxon>Spermatophyta</taxon>
        <taxon>Magnoliopsida</taxon>
        <taxon>Ranunculales</taxon>
        <taxon>Papaveraceae</taxon>
        <taxon>Papaveroideae</taxon>
        <taxon>Papaver</taxon>
    </lineage>
</organism>
<feature type="region of interest" description="Disordered" evidence="1">
    <location>
        <begin position="52"/>
        <end position="78"/>
    </location>
</feature>